<dbReference type="AlphaFoldDB" id="A0A6C0J1F4"/>
<name>A0A6C0J1F4_9ZZZZ</name>
<accession>A0A6C0J1F4</accession>
<sequence>MQGPVPSEFIYIGYFPDEKSEIVVPLTQELKDYCKSFGLLFKDQ</sequence>
<protein>
    <submittedName>
        <fullName evidence="1">Uncharacterized protein</fullName>
    </submittedName>
</protein>
<evidence type="ECO:0000313" key="1">
    <source>
        <dbReference type="EMBL" id="QHT97787.1"/>
    </source>
</evidence>
<organism evidence="1">
    <name type="scientific">viral metagenome</name>
    <dbReference type="NCBI Taxonomy" id="1070528"/>
    <lineage>
        <taxon>unclassified sequences</taxon>
        <taxon>metagenomes</taxon>
        <taxon>organismal metagenomes</taxon>
    </lineage>
</organism>
<proteinExistence type="predicted"/>
<dbReference type="EMBL" id="MN740283">
    <property type="protein sequence ID" value="QHT97787.1"/>
    <property type="molecule type" value="Genomic_DNA"/>
</dbReference>
<reference evidence="1" key="1">
    <citation type="journal article" date="2020" name="Nature">
        <title>Giant virus diversity and host interactions through global metagenomics.</title>
        <authorList>
            <person name="Schulz F."/>
            <person name="Roux S."/>
            <person name="Paez-Espino D."/>
            <person name="Jungbluth S."/>
            <person name="Walsh D.A."/>
            <person name="Denef V.J."/>
            <person name="McMahon K.D."/>
            <person name="Konstantinidis K.T."/>
            <person name="Eloe-Fadrosh E.A."/>
            <person name="Kyrpides N.C."/>
            <person name="Woyke T."/>
        </authorList>
    </citation>
    <scope>NUCLEOTIDE SEQUENCE</scope>
    <source>
        <strain evidence="1">GVMAG-M-3300025572-1</strain>
    </source>
</reference>